<gene>
    <name evidence="2" type="ORF">D7D94_08620</name>
</gene>
<keyword evidence="1" id="KW-0472">Membrane</keyword>
<evidence type="ECO:0000313" key="2">
    <source>
        <dbReference type="EMBL" id="QGU27724.1"/>
    </source>
</evidence>
<proteinExistence type="predicted"/>
<dbReference type="PROSITE" id="PS51257">
    <property type="entry name" value="PROKAR_LIPOPROTEIN"/>
    <property type="match status" value="1"/>
</dbReference>
<evidence type="ECO:0000256" key="1">
    <source>
        <dbReference type="SAM" id="Phobius"/>
    </source>
</evidence>
<keyword evidence="1" id="KW-0812">Transmembrane</keyword>
<sequence length="207" mass="21831">MTSSTRTDPALFPQRERWGFLGIVLLCVIAGCAIVFEGVSRLTAIIPNTAVPVAVRIVGEDVALPAGPEGADVVAHLDRAIIPMSDLAPLPYAAFITSVVVHVLCLLVVLVCVGLFALNLSRGTAFNRHNTKLLTTTGVLVGVGYALPLLLDRFATLRALDALGEGRFQTAAEEFDVLPLVVIFGIGAIASAFALGERLQRDTDGLV</sequence>
<protein>
    <recommendedName>
        <fullName evidence="4">DUF2975 domain-containing protein</fullName>
    </recommendedName>
</protein>
<keyword evidence="1" id="KW-1133">Transmembrane helix</keyword>
<keyword evidence="3" id="KW-1185">Reference proteome</keyword>
<dbReference type="KEGG" id="moj:D7D94_08620"/>
<feature type="transmembrane region" description="Helical" evidence="1">
    <location>
        <begin position="92"/>
        <end position="121"/>
    </location>
</feature>
<dbReference type="RefSeq" id="WP_156242225.1">
    <property type="nucleotide sequence ID" value="NZ_BAAAZL010000004.1"/>
</dbReference>
<evidence type="ECO:0000313" key="3">
    <source>
        <dbReference type="Proteomes" id="UP000422989"/>
    </source>
</evidence>
<accession>A0A6I6E0Q9</accession>
<evidence type="ECO:0008006" key="4">
    <source>
        <dbReference type="Google" id="ProtNLM"/>
    </source>
</evidence>
<organism evidence="2 3">
    <name type="scientific">Microbacterium oryzae</name>
    <dbReference type="NCBI Taxonomy" id="743009"/>
    <lineage>
        <taxon>Bacteria</taxon>
        <taxon>Bacillati</taxon>
        <taxon>Actinomycetota</taxon>
        <taxon>Actinomycetes</taxon>
        <taxon>Micrococcales</taxon>
        <taxon>Microbacteriaceae</taxon>
        <taxon>Microbacterium</taxon>
    </lineage>
</organism>
<name>A0A6I6E0Q9_9MICO</name>
<feature type="transmembrane region" description="Helical" evidence="1">
    <location>
        <begin position="20"/>
        <end position="39"/>
    </location>
</feature>
<dbReference type="Proteomes" id="UP000422989">
    <property type="component" value="Chromosome"/>
</dbReference>
<dbReference type="AlphaFoldDB" id="A0A6I6E0Q9"/>
<feature type="transmembrane region" description="Helical" evidence="1">
    <location>
        <begin position="133"/>
        <end position="151"/>
    </location>
</feature>
<dbReference type="OrthoDB" id="5148898at2"/>
<dbReference type="EMBL" id="CP032550">
    <property type="protein sequence ID" value="QGU27724.1"/>
    <property type="molecule type" value="Genomic_DNA"/>
</dbReference>
<reference evidence="2 3" key="1">
    <citation type="submission" date="2018-09" db="EMBL/GenBank/DDBJ databases">
        <title>Whole genome sequencing of Microbacterium oryzae strain MB-10T.</title>
        <authorList>
            <person name="Das S.K."/>
        </authorList>
    </citation>
    <scope>NUCLEOTIDE SEQUENCE [LARGE SCALE GENOMIC DNA]</scope>
    <source>
        <strain evidence="2 3">MB-10</strain>
    </source>
</reference>
<feature type="transmembrane region" description="Helical" evidence="1">
    <location>
        <begin position="177"/>
        <end position="196"/>
    </location>
</feature>